<dbReference type="RefSeq" id="WP_177205744.1">
    <property type="nucleotide sequence ID" value="NZ_FOVI01000007.1"/>
</dbReference>
<dbReference type="Proteomes" id="UP000199036">
    <property type="component" value="Unassembled WGS sequence"/>
</dbReference>
<feature type="transmembrane region" description="Helical" evidence="1">
    <location>
        <begin position="6"/>
        <end position="25"/>
    </location>
</feature>
<keyword evidence="3" id="KW-1185">Reference proteome</keyword>
<keyword evidence="1" id="KW-1133">Transmembrane helix</keyword>
<proteinExistence type="predicted"/>
<organism evidence="2 3">
    <name type="scientific">Paenimyroides ummariense</name>
    <dbReference type="NCBI Taxonomy" id="913024"/>
    <lineage>
        <taxon>Bacteria</taxon>
        <taxon>Pseudomonadati</taxon>
        <taxon>Bacteroidota</taxon>
        <taxon>Flavobacteriia</taxon>
        <taxon>Flavobacteriales</taxon>
        <taxon>Flavobacteriaceae</taxon>
        <taxon>Paenimyroides</taxon>
    </lineage>
</organism>
<gene>
    <name evidence="2" type="ORF">SAMN05421741_10749</name>
</gene>
<name>A0A1I5A0E7_9FLAO</name>
<evidence type="ECO:0000313" key="3">
    <source>
        <dbReference type="Proteomes" id="UP000199036"/>
    </source>
</evidence>
<keyword evidence="1" id="KW-0812">Transmembrane</keyword>
<evidence type="ECO:0000313" key="2">
    <source>
        <dbReference type="EMBL" id="SFN55868.1"/>
    </source>
</evidence>
<dbReference type="EMBL" id="FOVI01000007">
    <property type="protein sequence ID" value="SFN55868.1"/>
    <property type="molecule type" value="Genomic_DNA"/>
</dbReference>
<dbReference type="STRING" id="913024.SAMN05421741_10749"/>
<sequence>MADMIHGILVLVGFVLLVLGIQLFISSCKFVANGIKTQATVIDNIAISSQSDAGTSIMYAPLLEYDVKSEKNTYTPNLRSNPPAYDIGEKVPIVYSKKNSQNVRIVSFWGVYLGSNILFAFSLPMLLIGTGYFLFKWGII</sequence>
<reference evidence="3" key="1">
    <citation type="submission" date="2016-10" db="EMBL/GenBank/DDBJ databases">
        <authorList>
            <person name="Varghese N."/>
            <person name="Submissions S."/>
        </authorList>
    </citation>
    <scope>NUCLEOTIDE SEQUENCE [LARGE SCALE GENOMIC DNA]</scope>
    <source>
        <strain evidence="3">DS-12</strain>
    </source>
</reference>
<accession>A0A1I5A0E7</accession>
<protein>
    <recommendedName>
        <fullName evidence="4">DUF3592 domain-containing protein</fullName>
    </recommendedName>
</protein>
<evidence type="ECO:0000256" key="1">
    <source>
        <dbReference type="SAM" id="Phobius"/>
    </source>
</evidence>
<dbReference type="AlphaFoldDB" id="A0A1I5A0E7"/>
<keyword evidence="1" id="KW-0472">Membrane</keyword>
<evidence type="ECO:0008006" key="4">
    <source>
        <dbReference type="Google" id="ProtNLM"/>
    </source>
</evidence>
<feature type="transmembrane region" description="Helical" evidence="1">
    <location>
        <begin position="106"/>
        <end position="135"/>
    </location>
</feature>